<dbReference type="InterPro" id="IPR028259">
    <property type="entry name" value="AP2-like_int_N"/>
</dbReference>
<evidence type="ECO:0000313" key="2">
    <source>
        <dbReference type="EMBL" id="CUN30299.1"/>
    </source>
</evidence>
<dbReference type="Pfam" id="PF14657">
    <property type="entry name" value="Arm-DNA-bind_4"/>
    <property type="match status" value="1"/>
</dbReference>
<accession>A0A173VRZ7</accession>
<name>A0A173VRZ7_9FIRM</name>
<evidence type="ECO:0000313" key="3">
    <source>
        <dbReference type="Proteomes" id="UP000095673"/>
    </source>
</evidence>
<feature type="domain" description="AP2-like integrase N-terminal" evidence="1">
    <location>
        <begin position="11"/>
        <end position="53"/>
    </location>
</feature>
<sequence length="94" mass="10947">MAYFKRNPNGKWFVQFRFRDCTGANCRKQKGGFDRKRDAEAWMEKYIFEMQAGKKITVEMEKFNLNIAICNIGKCNVDVQIIEKSQSKNRGGIA</sequence>
<protein>
    <recommendedName>
        <fullName evidence="1">AP2-like integrase N-terminal domain-containing protein</fullName>
    </recommendedName>
</protein>
<dbReference type="EMBL" id="CYXM01000034">
    <property type="protein sequence ID" value="CUN30299.1"/>
    <property type="molecule type" value="Genomic_DNA"/>
</dbReference>
<proteinExistence type="predicted"/>
<gene>
    <name evidence="2" type="ORF">ERS852580_03525</name>
</gene>
<dbReference type="AlphaFoldDB" id="A0A173VRZ7"/>
<dbReference type="Proteomes" id="UP000095673">
    <property type="component" value="Unassembled WGS sequence"/>
</dbReference>
<organism evidence="2 3">
    <name type="scientific">Agathobacter rectalis</name>
    <dbReference type="NCBI Taxonomy" id="39491"/>
    <lineage>
        <taxon>Bacteria</taxon>
        <taxon>Bacillati</taxon>
        <taxon>Bacillota</taxon>
        <taxon>Clostridia</taxon>
        <taxon>Lachnospirales</taxon>
        <taxon>Lachnospiraceae</taxon>
        <taxon>Agathobacter</taxon>
    </lineage>
</organism>
<dbReference type="RefSeq" id="WP_055238858.1">
    <property type="nucleotide sequence ID" value="NZ_CYXM01000034.1"/>
</dbReference>
<evidence type="ECO:0000259" key="1">
    <source>
        <dbReference type="Pfam" id="PF14657"/>
    </source>
</evidence>
<reference evidence="2 3" key="1">
    <citation type="submission" date="2015-09" db="EMBL/GenBank/DDBJ databases">
        <authorList>
            <consortium name="Pathogen Informatics"/>
        </authorList>
    </citation>
    <scope>NUCLEOTIDE SEQUENCE [LARGE SCALE GENOMIC DNA]</scope>
    <source>
        <strain evidence="2 3">2789STDY5834968</strain>
    </source>
</reference>